<evidence type="ECO:0000256" key="1">
    <source>
        <dbReference type="ARBA" id="ARBA00010638"/>
    </source>
</evidence>
<dbReference type="STRING" id="1280952.HJA_14564"/>
<feature type="binding site" evidence="4">
    <location>
        <begin position="20"/>
        <end position="24"/>
    </location>
    <ligand>
        <name>ATP</name>
        <dbReference type="ChEBI" id="CHEBI:30616"/>
    </ligand>
</feature>
<dbReference type="eggNOG" id="COG0212">
    <property type="taxonomic scope" value="Bacteria"/>
</dbReference>
<evidence type="ECO:0000256" key="2">
    <source>
        <dbReference type="ARBA" id="ARBA00022741"/>
    </source>
</evidence>
<keyword evidence="2 4" id="KW-0547">Nucleotide-binding</keyword>
<dbReference type="EMBL" id="ARYJ01000011">
    <property type="protein sequence ID" value="KCZ86832.1"/>
    <property type="molecule type" value="Genomic_DNA"/>
</dbReference>
<accession>A0A059F8B2</accession>
<dbReference type="GO" id="GO:0035999">
    <property type="term" value="P:tetrahydrofolate interconversion"/>
    <property type="evidence" value="ECO:0007669"/>
    <property type="project" value="TreeGrafter"/>
</dbReference>
<dbReference type="GO" id="GO:0005524">
    <property type="term" value="F:ATP binding"/>
    <property type="evidence" value="ECO:0007669"/>
    <property type="project" value="UniProtKB-KW"/>
</dbReference>
<dbReference type="GO" id="GO:0030272">
    <property type="term" value="F:5-formyltetrahydrofolate cyclo-ligase activity"/>
    <property type="evidence" value="ECO:0007669"/>
    <property type="project" value="UniProtKB-EC"/>
</dbReference>
<feature type="binding site" evidence="4">
    <location>
        <position position="70"/>
    </location>
    <ligand>
        <name>substrate</name>
    </ligand>
</feature>
<evidence type="ECO:0000256" key="3">
    <source>
        <dbReference type="ARBA" id="ARBA00022840"/>
    </source>
</evidence>
<keyword evidence="6" id="KW-0436">Ligase</keyword>
<dbReference type="GO" id="GO:0009396">
    <property type="term" value="P:folic acid-containing compound biosynthetic process"/>
    <property type="evidence" value="ECO:0007669"/>
    <property type="project" value="TreeGrafter"/>
</dbReference>
<dbReference type="Proteomes" id="UP000024816">
    <property type="component" value="Unassembled WGS sequence"/>
</dbReference>
<keyword evidence="5" id="KW-0479">Metal-binding</keyword>
<gene>
    <name evidence="6" type="ORF">HJA_14564</name>
</gene>
<sequence length="213" mass="23506">MTPRPDLIKAACMTTPPPDKIQLRHRMRTIRAEAAARDPDAAEKIADLFPMKLLERYGPVVSGYVPINEELDPMPLMKRLADAGAELCLPRMLPEGGISWRLWSFGEPLERRPFGLSEPVEDAPEAHPTLILTPLLAFDAKGNRLGYGKGHYDLALQSLRSEGRAFACAVAYAAQQIEDVPAEPHDQPLDWAITPAGSIPLFMMRNMAALKQG</sequence>
<dbReference type="PANTHER" id="PTHR23407:SF1">
    <property type="entry name" value="5-FORMYLTETRAHYDROFOLATE CYCLO-LIGASE"/>
    <property type="match status" value="1"/>
</dbReference>
<evidence type="ECO:0000313" key="6">
    <source>
        <dbReference type="EMBL" id="KCZ86832.1"/>
    </source>
</evidence>
<dbReference type="InterPro" id="IPR002698">
    <property type="entry name" value="FTHF_cligase"/>
</dbReference>
<keyword evidence="7" id="KW-1185">Reference proteome</keyword>
<organism evidence="6 7">
    <name type="scientific">Hyphomonas jannaschiana VP2</name>
    <dbReference type="NCBI Taxonomy" id="1280952"/>
    <lineage>
        <taxon>Bacteria</taxon>
        <taxon>Pseudomonadati</taxon>
        <taxon>Pseudomonadota</taxon>
        <taxon>Alphaproteobacteria</taxon>
        <taxon>Hyphomonadales</taxon>
        <taxon>Hyphomonadaceae</taxon>
        <taxon>Hyphomonas</taxon>
    </lineage>
</organism>
<proteinExistence type="inferred from homology"/>
<keyword evidence="5" id="KW-0460">Magnesium</keyword>
<dbReference type="PATRIC" id="fig|1280952.3.peg.2914"/>
<dbReference type="NCBIfam" id="TIGR02727">
    <property type="entry name" value="MTHFS_bact"/>
    <property type="match status" value="1"/>
</dbReference>
<evidence type="ECO:0000313" key="7">
    <source>
        <dbReference type="Proteomes" id="UP000024816"/>
    </source>
</evidence>
<comment type="catalytic activity">
    <reaction evidence="5">
        <text>(6S)-5-formyl-5,6,7,8-tetrahydrofolate + ATP = (6R)-5,10-methenyltetrahydrofolate + ADP + phosphate</text>
        <dbReference type="Rhea" id="RHEA:10488"/>
        <dbReference type="ChEBI" id="CHEBI:30616"/>
        <dbReference type="ChEBI" id="CHEBI:43474"/>
        <dbReference type="ChEBI" id="CHEBI:57455"/>
        <dbReference type="ChEBI" id="CHEBI:57457"/>
        <dbReference type="ChEBI" id="CHEBI:456216"/>
        <dbReference type="EC" id="6.3.3.2"/>
    </reaction>
</comment>
<comment type="cofactor">
    <cofactor evidence="5">
        <name>Mg(2+)</name>
        <dbReference type="ChEBI" id="CHEBI:18420"/>
    </cofactor>
</comment>
<feature type="binding site" evidence="4">
    <location>
        <begin position="144"/>
        <end position="152"/>
    </location>
    <ligand>
        <name>ATP</name>
        <dbReference type="ChEBI" id="CHEBI:30616"/>
    </ligand>
</feature>
<dbReference type="EC" id="6.3.3.2" evidence="5"/>
<dbReference type="AlphaFoldDB" id="A0A059F8B2"/>
<keyword evidence="3 4" id="KW-0067">ATP-binding</keyword>
<reference evidence="6 7" key="1">
    <citation type="journal article" date="2014" name="Antonie Van Leeuwenhoek">
        <title>Hyphomonas beringensis sp. nov. and Hyphomonas chukchiensis sp. nov., isolated from surface seawater of the Bering Sea and Chukchi Sea.</title>
        <authorList>
            <person name="Li C."/>
            <person name="Lai Q."/>
            <person name="Li G."/>
            <person name="Dong C."/>
            <person name="Wang J."/>
            <person name="Liao Y."/>
            <person name="Shao Z."/>
        </authorList>
    </citation>
    <scope>NUCLEOTIDE SEQUENCE [LARGE SCALE GENOMIC DNA]</scope>
    <source>
        <strain evidence="6 7">VP2</strain>
    </source>
</reference>
<dbReference type="Gene3D" id="3.40.50.10420">
    <property type="entry name" value="NagB/RpiA/CoA transferase-like"/>
    <property type="match status" value="1"/>
</dbReference>
<dbReference type="InterPro" id="IPR024185">
    <property type="entry name" value="FTHF_cligase-like_sf"/>
</dbReference>
<comment type="similarity">
    <text evidence="1 5">Belongs to the 5-formyltetrahydrofolate cyclo-ligase family.</text>
</comment>
<name>A0A059F8B2_9PROT</name>
<feature type="binding site" evidence="4">
    <location>
        <position position="65"/>
    </location>
    <ligand>
        <name>substrate</name>
    </ligand>
</feature>
<dbReference type="GO" id="GO:0046872">
    <property type="term" value="F:metal ion binding"/>
    <property type="evidence" value="ECO:0007669"/>
    <property type="project" value="UniProtKB-KW"/>
</dbReference>
<dbReference type="SUPFAM" id="SSF100950">
    <property type="entry name" value="NagB/RpiA/CoA transferase-like"/>
    <property type="match status" value="1"/>
</dbReference>
<evidence type="ECO:0000256" key="5">
    <source>
        <dbReference type="RuleBase" id="RU361279"/>
    </source>
</evidence>
<comment type="caution">
    <text evidence="6">The sequence shown here is derived from an EMBL/GenBank/DDBJ whole genome shotgun (WGS) entry which is preliminary data.</text>
</comment>
<protein>
    <recommendedName>
        <fullName evidence="5">5-formyltetrahydrofolate cyclo-ligase</fullName>
        <ecNumber evidence="5">6.3.3.2</ecNumber>
    </recommendedName>
</protein>
<dbReference type="Pfam" id="PF01812">
    <property type="entry name" value="5-FTHF_cyc-lig"/>
    <property type="match status" value="1"/>
</dbReference>
<dbReference type="InterPro" id="IPR037171">
    <property type="entry name" value="NagB/RpiA_transferase-like"/>
</dbReference>
<dbReference type="PANTHER" id="PTHR23407">
    <property type="entry name" value="ATPASE INHIBITOR/5-FORMYLTETRAHYDROFOLATE CYCLO-LIGASE"/>
    <property type="match status" value="1"/>
</dbReference>
<dbReference type="PIRSF" id="PIRSF006806">
    <property type="entry name" value="FTHF_cligase"/>
    <property type="match status" value="1"/>
</dbReference>
<evidence type="ECO:0000256" key="4">
    <source>
        <dbReference type="PIRSR" id="PIRSR006806-1"/>
    </source>
</evidence>